<evidence type="ECO:0000313" key="3">
    <source>
        <dbReference type="Proteomes" id="UP000336166"/>
    </source>
</evidence>
<organism evidence="2 3">
    <name type="scientific">Listeria monocytogenes</name>
    <dbReference type="NCBI Taxonomy" id="1639"/>
    <lineage>
        <taxon>Bacteria</taxon>
        <taxon>Bacillati</taxon>
        <taxon>Bacillota</taxon>
        <taxon>Bacilli</taxon>
        <taxon>Bacillales</taxon>
        <taxon>Listeriaceae</taxon>
        <taxon>Listeria</taxon>
    </lineage>
</organism>
<dbReference type="AlphaFoldDB" id="A0AAN2WIX5"/>
<comment type="caution">
    <text evidence="2">The sequence shown here is derived from an EMBL/GenBank/DDBJ whole genome shotgun (WGS) entry which is preliminary data.</text>
</comment>
<dbReference type="Proteomes" id="UP000336166">
    <property type="component" value="Unassembled WGS sequence"/>
</dbReference>
<keyword evidence="1" id="KW-0175">Coiled coil</keyword>
<accession>A0AAN2WIX5</accession>
<protein>
    <submittedName>
        <fullName evidence="2">Uncharacterized protein</fullName>
    </submittedName>
</protein>
<dbReference type="EMBL" id="AAAREG010000026">
    <property type="protein sequence ID" value="EAE2355633.1"/>
    <property type="molecule type" value="Genomic_DNA"/>
</dbReference>
<gene>
    <name evidence="2" type="ORF">Y261_14950</name>
</gene>
<evidence type="ECO:0000256" key="1">
    <source>
        <dbReference type="SAM" id="Coils"/>
    </source>
</evidence>
<feature type="coiled-coil region" evidence="1">
    <location>
        <begin position="14"/>
        <end position="41"/>
    </location>
</feature>
<reference evidence="2 3" key="1">
    <citation type="submission" date="2018-06" db="EMBL/GenBank/DDBJ databases">
        <authorList>
            <consortium name="PulseNet: The National Subtyping Network for Foodborne Disease Surveillance"/>
            <person name="Tarr C.L."/>
            <person name="Trees E."/>
            <person name="Katz L.S."/>
            <person name="Carleton-Romer H.A."/>
            <person name="Stroika S."/>
            <person name="Kucerova Z."/>
            <person name="Roache K.F."/>
            <person name="Sabol A.L."/>
            <person name="Besser J."/>
            <person name="Gerner-Smidt P."/>
        </authorList>
    </citation>
    <scope>NUCLEOTIDE SEQUENCE [LARGE SCALE GENOMIC DNA]</scope>
    <source>
        <strain evidence="2 3">PNUSAL000134</strain>
    </source>
</reference>
<name>A0AAN2WIX5_LISMN</name>
<sequence length="145" mass="17063">MDIFDEKTKVYELMSNILNEKKELTRQYDWLQERLNEIEEILKSSYTKTDEEKKKAVEIESQKYFESKKSLLNKSTLDYAKVSRQIAHILKNSDVPLNIQTIHRGLQKLGVEVSRVNLSNNILRRMISEKSSKVTRAARGFYQYG</sequence>
<proteinExistence type="predicted"/>
<evidence type="ECO:0000313" key="2">
    <source>
        <dbReference type="EMBL" id="EAE2355633.1"/>
    </source>
</evidence>